<feature type="transmembrane region" description="Helical" evidence="14">
    <location>
        <begin position="212"/>
        <end position="233"/>
    </location>
</feature>
<evidence type="ECO:0000256" key="9">
    <source>
        <dbReference type="ARBA" id="ARBA00022692"/>
    </source>
</evidence>
<dbReference type="GO" id="GO:0005198">
    <property type="term" value="F:structural molecule activity"/>
    <property type="evidence" value="ECO:0007669"/>
    <property type="project" value="InterPro"/>
</dbReference>
<comment type="subunit">
    <text evidence="13">Interacts with tetraspanin-3/TSPAN3. Interacts with OCLN.</text>
</comment>
<dbReference type="Gene3D" id="1.20.140.150">
    <property type="match status" value="2"/>
</dbReference>
<keyword evidence="8" id="KW-0597">Phosphoprotein</keyword>
<dbReference type="PROSITE" id="PS01346">
    <property type="entry name" value="CLAUDIN"/>
    <property type="match status" value="2"/>
</dbReference>
<evidence type="ECO:0000256" key="8">
    <source>
        <dbReference type="ARBA" id="ARBA00022553"/>
    </source>
</evidence>
<feature type="transmembrane region" description="Helical" evidence="14">
    <location>
        <begin position="321"/>
        <end position="338"/>
    </location>
</feature>
<dbReference type="PRINTS" id="PR01384">
    <property type="entry name" value="CLAUDIN11"/>
</dbReference>
<feature type="transmembrane region" description="Helical" evidence="14">
    <location>
        <begin position="284"/>
        <end position="309"/>
    </location>
</feature>
<evidence type="ECO:0000256" key="11">
    <source>
        <dbReference type="ARBA" id="ARBA00022989"/>
    </source>
</evidence>
<comment type="function">
    <text evidence="1">Plays a major role in tight junction-specific obliteration of the intercellular space, through calcium-independent cell-adhesion activity.</text>
</comment>
<dbReference type="GO" id="GO:0005923">
    <property type="term" value="C:bicellular tight junction"/>
    <property type="evidence" value="ECO:0007669"/>
    <property type="project" value="UniProtKB-SubCell"/>
</dbReference>
<dbReference type="InterPro" id="IPR003555">
    <property type="entry name" value="Claudin11"/>
</dbReference>
<feature type="transmembrane region" description="Helical" evidence="14">
    <location>
        <begin position="119"/>
        <end position="141"/>
    </location>
</feature>
<feature type="transmembrane region" description="Helical" evidence="14">
    <location>
        <begin position="6"/>
        <end position="24"/>
    </location>
</feature>
<evidence type="ECO:0000256" key="5">
    <source>
        <dbReference type="ARBA" id="ARBA00022050"/>
    </source>
</evidence>
<evidence type="ECO:0000256" key="13">
    <source>
        <dbReference type="ARBA" id="ARBA00046524"/>
    </source>
</evidence>
<feature type="transmembrane region" description="Helical" evidence="14">
    <location>
        <begin position="153"/>
        <end position="173"/>
    </location>
</feature>
<evidence type="ECO:0000256" key="4">
    <source>
        <dbReference type="ARBA" id="ARBA00008295"/>
    </source>
</evidence>
<evidence type="ECO:0000313" key="16">
    <source>
        <dbReference type="Proteomes" id="UP000289886"/>
    </source>
</evidence>
<dbReference type="EMBL" id="SCEB01000125">
    <property type="protein sequence ID" value="RXN00809.1"/>
    <property type="molecule type" value="Genomic_DNA"/>
</dbReference>
<dbReference type="PANTHER" id="PTHR12002">
    <property type="entry name" value="CLAUDIN"/>
    <property type="match status" value="1"/>
</dbReference>
<organism evidence="15 16">
    <name type="scientific">Acipenser ruthenus</name>
    <name type="common">Sterlet sturgeon</name>
    <dbReference type="NCBI Taxonomy" id="7906"/>
    <lineage>
        <taxon>Eukaryota</taxon>
        <taxon>Metazoa</taxon>
        <taxon>Chordata</taxon>
        <taxon>Craniata</taxon>
        <taxon>Vertebrata</taxon>
        <taxon>Euteleostomi</taxon>
        <taxon>Actinopterygii</taxon>
        <taxon>Chondrostei</taxon>
        <taxon>Acipenseriformes</taxon>
        <taxon>Acipenseridae</taxon>
        <taxon>Acipenser</taxon>
    </lineage>
</organism>
<evidence type="ECO:0000256" key="6">
    <source>
        <dbReference type="ARBA" id="ARBA00022427"/>
    </source>
</evidence>
<evidence type="ECO:0000256" key="3">
    <source>
        <dbReference type="ARBA" id="ARBA00004651"/>
    </source>
</evidence>
<dbReference type="GO" id="GO:0005886">
    <property type="term" value="C:plasma membrane"/>
    <property type="evidence" value="ECO:0007669"/>
    <property type="project" value="UniProtKB-SubCell"/>
</dbReference>
<dbReference type="Proteomes" id="UP000289886">
    <property type="component" value="Unassembled WGS sequence"/>
</dbReference>
<sequence>MACLQLTGFMISCFGWIGIIVATATNEWVLTCKYGVSTCKKMDELGARGLWADCVISTALYHCKSLNQILTLPAYIQTARALMISASILGLPAILLVMMSLPCINLGSEPQSIKHKRSVLGGVLVLLVAFGGIISTVWFPIGVHRDSGLVTFGYSLYAGWIGAALCLFGGSVISCCSGDSPQYDEDRFYYAKQDEDTTASANQAKSAQMSGFLLSCFGWIGIIIATATSEWVVTCRFDITTCKKMDELGTRGLWEDCVLSTDLYHCRSLTDILLLPAYIQTSRALMISASILGLPAILLVMMSLPCINLGSEPESIKYKRSVVGGVLILLIGLVTFGYSLYAGWIGAALCLFGGSMISCCSGDSPEYSENRYYYSKHRAAPSASPNHAKNAHV</sequence>
<comment type="caution">
    <text evidence="15">The sequence shown here is derived from an EMBL/GenBank/DDBJ whole genome shotgun (WGS) entry which is preliminary data.</text>
</comment>
<accession>A0A662YZ06</accession>
<dbReference type="Pfam" id="PF00822">
    <property type="entry name" value="PMP22_Claudin"/>
    <property type="match status" value="2"/>
</dbReference>
<evidence type="ECO:0000256" key="14">
    <source>
        <dbReference type="SAM" id="Phobius"/>
    </source>
</evidence>
<evidence type="ECO:0000256" key="1">
    <source>
        <dbReference type="ARBA" id="ARBA00002246"/>
    </source>
</evidence>
<reference evidence="15 16" key="1">
    <citation type="submission" date="2019-01" db="EMBL/GenBank/DDBJ databases">
        <title>Draft Genome and Complete Hox-Cluster Characterization of the Sterlet Sturgeon (Acipenser ruthenus).</title>
        <authorList>
            <person name="Wei Q."/>
        </authorList>
    </citation>
    <scope>NUCLEOTIDE SEQUENCE [LARGE SCALE GENOMIC DNA]</scope>
    <source>
        <strain evidence="15">WHYD16114868_AA</strain>
        <tissue evidence="15">Blood</tissue>
    </source>
</reference>
<dbReference type="AlphaFoldDB" id="A0A662YZ06"/>
<evidence type="ECO:0000313" key="15">
    <source>
        <dbReference type="EMBL" id="RXN00809.1"/>
    </source>
</evidence>
<dbReference type="InterPro" id="IPR004031">
    <property type="entry name" value="PMP22/EMP/MP20/Claudin"/>
</dbReference>
<keyword evidence="6" id="KW-0796">Tight junction</keyword>
<keyword evidence="16" id="KW-1185">Reference proteome</keyword>
<keyword evidence="9 14" id="KW-0812">Transmembrane</keyword>
<feature type="transmembrane region" description="Helical" evidence="14">
    <location>
        <begin position="82"/>
        <end position="107"/>
    </location>
</feature>
<protein>
    <recommendedName>
        <fullName evidence="5">Claudin-11</fullName>
    </recommendedName>
</protein>
<evidence type="ECO:0000256" key="12">
    <source>
        <dbReference type="ARBA" id="ARBA00023136"/>
    </source>
</evidence>
<keyword evidence="10" id="KW-0965">Cell junction</keyword>
<keyword evidence="7" id="KW-1003">Cell membrane</keyword>
<evidence type="ECO:0000256" key="2">
    <source>
        <dbReference type="ARBA" id="ARBA00004435"/>
    </source>
</evidence>
<comment type="similarity">
    <text evidence="4">Belongs to the claudin family.</text>
</comment>
<comment type="subcellular location">
    <subcellularLocation>
        <location evidence="2">Cell junction</location>
        <location evidence="2">Tight junction</location>
    </subcellularLocation>
    <subcellularLocation>
        <location evidence="3">Cell membrane</location>
        <topology evidence="3">Multi-pass membrane protein</topology>
    </subcellularLocation>
</comment>
<proteinExistence type="inferred from homology"/>
<gene>
    <name evidence="15" type="ORF">EOD39_8659</name>
</gene>
<dbReference type="PRINTS" id="PR01077">
    <property type="entry name" value="CLAUDIN"/>
</dbReference>
<keyword evidence="11 14" id="KW-1133">Transmembrane helix</keyword>
<keyword evidence="12 14" id="KW-0472">Membrane</keyword>
<name>A0A662YZ06_ACIRT</name>
<dbReference type="InterPro" id="IPR017974">
    <property type="entry name" value="Claudin_CS"/>
</dbReference>
<evidence type="ECO:0000256" key="10">
    <source>
        <dbReference type="ARBA" id="ARBA00022949"/>
    </source>
</evidence>
<evidence type="ECO:0000256" key="7">
    <source>
        <dbReference type="ARBA" id="ARBA00022475"/>
    </source>
</evidence>
<dbReference type="InterPro" id="IPR006187">
    <property type="entry name" value="Claudin"/>
</dbReference>